<dbReference type="Proteomes" id="UP000236291">
    <property type="component" value="Unassembled WGS sequence"/>
</dbReference>
<gene>
    <name evidence="1" type="ORF">L195_g030455</name>
</gene>
<dbReference type="AlphaFoldDB" id="A0A2K3L7Q2"/>
<accession>A0A2K3L7Q2</accession>
<protein>
    <submittedName>
        <fullName evidence="1">Uncharacterized protein</fullName>
    </submittedName>
</protein>
<dbReference type="EMBL" id="ASHM01027659">
    <property type="protein sequence ID" value="PNX74533.1"/>
    <property type="molecule type" value="Genomic_DNA"/>
</dbReference>
<organism evidence="1 2">
    <name type="scientific">Trifolium pratense</name>
    <name type="common">Red clover</name>
    <dbReference type="NCBI Taxonomy" id="57577"/>
    <lineage>
        <taxon>Eukaryota</taxon>
        <taxon>Viridiplantae</taxon>
        <taxon>Streptophyta</taxon>
        <taxon>Embryophyta</taxon>
        <taxon>Tracheophyta</taxon>
        <taxon>Spermatophyta</taxon>
        <taxon>Magnoliopsida</taxon>
        <taxon>eudicotyledons</taxon>
        <taxon>Gunneridae</taxon>
        <taxon>Pentapetalae</taxon>
        <taxon>rosids</taxon>
        <taxon>fabids</taxon>
        <taxon>Fabales</taxon>
        <taxon>Fabaceae</taxon>
        <taxon>Papilionoideae</taxon>
        <taxon>50 kb inversion clade</taxon>
        <taxon>NPAAA clade</taxon>
        <taxon>Hologalegina</taxon>
        <taxon>IRL clade</taxon>
        <taxon>Trifolieae</taxon>
        <taxon>Trifolium</taxon>
    </lineage>
</organism>
<name>A0A2K3L7Q2_TRIPR</name>
<reference evidence="1 2" key="1">
    <citation type="journal article" date="2014" name="Am. J. Bot.">
        <title>Genome assembly and annotation for red clover (Trifolium pratense; Fabaceae).</title>
        <authorList>
            <person name="Istvanek J."/>
            <person name="Jaros M."/>
            <person name="Krenek A."/>
            <person name="Repkova J."/>
        </authorList>
    </citation>
    <scope>NUCLEOTIDE SEQUENCE [LARGE SCALE GENOMIC DNA]</scope>
    <source>
        <strain evidence="2">cv. Tatra</strain>
        <tissue evidence="1">Young leaves</tissue>
    </source>
</reference>
<sequence>MQDSGADYVAFDPEPERTLKKGLKAARVARAAMGDEGQPPRRTMGDYCKRSDSEQISLGFRPANPVNFDIKGNVLAGLRENQFDRRAN</sequence>
<evidence type="ECO:0000313" key="1">
    <source>
        <dbReference type="EMBL" id="PNX74533.1"/>
    </source>
</evidence>
<evidence type="ECO:0000313" key="2">
    <source>
        <dbReference type="Proteomes" id="UP000236291"/>
    </source>
</evidence>
<proteinExistence type="predicted"/>
<reference evidence="1 2" key="2">
    <citation type="journal article" date="2017" name="Front. Plant Sci.">
        <title>Gene Classification and Mining of Molecular Markers Useful in Red Clover (Trifolium pratense) Breeding.</title>
        <authorList>
            <person name="Istvanek J."/>
            <person name="Dluhosova J."/>
            <person name="Dluhos P."/>
            <person name="Patkova L."/>
            <person name="Nedelnik J."/>
            <person name="Repkova J."/>
        </authorList>
    </citation>
    <scope>NUCLEOTIDE SEQUENCE [LARGE SCALE GENOMIC DNA]</scope>
    <source>
        <strain evidence="2">cv. Tatra</strain>
        <tissue evidence="1">Young leaves</tissue>
    </source>
</reference>
<comment type="caution">
    <text evidence="1">The sequence shown here is derived from an EMBL/GenBank/DDBJ whole genome shotgun (WGS) entry which is preliminary data.</text>
</comment>